<evidence type="ECO:0000313" key="3">
    <source>
        <dbReference type="EMBL" id="GAA4964766.1"/>
    </source>
</evidence>
<feature type="compositionally biased region" description="Low complexity" evidence="2">
    <location>
        <begin position="260"/>
        <end position="269"/>
    </location>
</feature>
<reference evidence="4" key="1">
    <citation type="journal article" date="2019" name="Int. J. Syst. Evol. Microbiol.">
        <title>The Global Catalogue of Microorganisms (GCM) 10K type strain sequencing project: providing services to taxonomists for standard genome sequencing and annotation.</title>
        <authorList>
            <consortium name="The Broad Institute Genomics Platform"/>
            <consortium name="The Broad Institute Genome Sequencing Center for Infectious Disease"/>
            <person name="Wu L."/>
            <person name="Ma J."/>
        </authorList>
    </citation>
    <scope>NUCLEOTIDE SEQUENCE [LARGE SCALE GENOMIC DNA]</scope>
    <source>
        <strain evidence="4">JCM 18126</strain>
    </source>
</reference>
<keyword evidence="4" id="KW-1185">Reference proteome</keyword>
<dbReference type="EMBL" id="BAABIL010000053">
    <property type="protein sequence ID" value="GAA4964766.1"/>
    <property type="molecule type" value="Genomic_DNA"/>
</dbReference>
<dbReference type="PANTHER" id="PTHR28047">
    <property type="entry name" value="PROTEIN DCG1"/>
    <property type="match status" value="1"/>
</dbReference>
<dbReference type="Gene3D" id="3.40.50.12500">
    <property type="match status" value="1"/>
</dbReference>
<accession>A0ABP9H9E5</accession>
<evidence type="ECO:0000256" key="1">
    <source>
        <dbReference type="ARBA" id="ARBA00038414"/>
    </source>
</evidence>
<name>A0ABP9H9E5_9ACTN</name>
<feature type="region of interest" description="Disordered" evidence="2">
    <location>
        <begin position="247"/>
        <end position="286"/>
    </location>
</feature>
<dbReference type="PANTHER" id="PTHR28047:SF5">
    <property type="entry name" value="PROTEIN DCG1"/>
    <property type="match status" value="1"/>
</dbReference>
<evidence type="ECO:0000313" key="4">
    <source>
        <dbReference type="Proteomes" id="UP001501195"/>
    </source>
</evidence>
<dbReference type="Proteomes" id="UP001501195">
    <property type="component" value="Unassembled WGS sequence"/>
</dbReference>
<comment type="similarity">
    <text evidence="1">Belongs to the HyuE racemase family.</text>
</comment>
<sequence>MSRILVVNVNTDADVTAAIRASARAAASPGTEVDAVQPLFGPASVESNFESYLSAVAVMDRVVTYPGHVDAVVQAGFGEHGREGLQDLLDVPVVDITDAAAHVAMLVGRTFGIVTSLDRTVPAIRDRLRSAGLAERCAGVRAVGLGVGELGADRAATAAAFTAAARRVVAEDGAEVVVLGCAGMAGLAERVAPALAVPVVDGVAAAVRLAESLVALGLRTSKVRSYARPKAGPVSGWPVSGPARRAVDLDGRAGSRHAARGAAGAAAEGPGHERSGQRGTGVGAGR</sequence>
<dbReference type="InterPro" id="IPR015942">
    <property type="entry name" value="Asp/Glu/hydantoin_racemase"/>
</dbReference>
<organism evidence="3 4">
    <name type="scientific">Kineococcus glutinatus</name>
    <dbReference type="NCBI Taxonomy" id="1070872"/>
    <lineage>
        <taxon>Bacteria</taxon>
        <taxon>Bacillati</taxon>
        <taxon>Actinomycetota</taxon>
        <taxon>Actinomycetes</taxon>
        <taxon>Kineosporiales</taxon>
        <taxon>Kineosporiaceae</taxon>
        <taxon>Kineococcus</taxon>
    </lineage>
</organism>
<gene>
    <name evidence="3" type="ORF">GCM10023225_04850</name>
</gene>
<dbReference type="RefSeq" id="WP_345710732.1">
    <property type="nucleotide sequence ID" value="NZ_BAABIL010000053.1"/>
</dbReference>
<dbReference type="InterPro" id="IPR053714">
    <property type="entry name" value="Iso_Racemase_Enz_sf"/>
</dbReference>
<protein>
    <submittedName>
        <fullName evidence="3">Aspartate/glutamate racemase family protein</fullName>
    </submittedName>
</protein>
<evidence type="ECO:0000256" key="2">
    <source>
        <dbReference type="SAM" id="MobiDB-lite"/>
    </source>
</evidence>
<dbReference type="InterPro" id="IPR052186">
    <property type="entry name" value="Hydantoin_racemase-like"/>
</dbReference>
<comment type="caution">
    <text evidence="3">The sequence shown here is derived from an EMBL/GenBank/DDBJ whole genome shotgun (WGS) entry which is preliminary data.</text>
</comment>
<dbReference type="Pfam" id="PF01177">
    <property type="entry name" value="Asp_Glu_race"/>
    <property type="match status" value="1"/>
</dbReference>
<proteinExistence type="inferred from homology"/>